<evidence type="ECO:0000313" key="3">
    <source>
        <dbReference type="Proteomes" id="UP001595692"/>
    </source>
</evidence>
<dbReference type="SUPFAM" id="SSF52980">
    <property type="entry name" value="Restriction endonuclease-like"/>
    <property type="match status" value="1"/>
</dbReference>
<keyword evidence="3" id="KW-1185">Reference proteome</keyword>
<feature type="domain" description="Restriction endonuclease type IV Mrr" evidence="1">
    <location>
        <begin position="3"/>
        <end position="50"/>
    </location>
</feature>
<proteinExistence type="predicted"/>
<organism evidence="2 3">
    <name type="scientific">Pseudaeromonas sharmana</name>
    <dbReference type="NCBI Taxonomy" id="328412"/>
    <lineage>
        <taxon>Bacteria</taxon>
        <taxon>Pseudomonadati</taxon>
        <taxon>Pseudomonadota</taxon>
        <taxon>Gammaproteobacteria</taxon>
        <taxon>Aeromonadales</taxon>
        <taxon>Aeromonadaceae</taxon>
        <taxon>Pseudaeromonas</taxon>
    </lineage>
</organism>
<reference evidence="3" key="1">
    <citation type="journal article" date="2019" name="Int. J. Syst. Evol. Microbiol.">
        <title>The Global Catalogue of Microorganisms (GCM) 10K type strain sequencing project: providing services to taxonomists for standard genome sequencing and annotation.</title>
        <authorList>
            <consortium name="The Broad Institute Genomics Platform"/>
            <consortium name="The Broad Institute Genome Sequencing Center for Infectious Disease"/>
            <person name="Wu L."/>
            <person name="Ma J."/>
        </authorList>
    </citation>
    <scope>NUCLEOTIDE SEQUENCE [LARGE SCALE GENOMIC DNA]</scope>
    <source>
        <strain evidence="3">CCUG 54939</strain>
    </source>
</reference>
<protein>
    <submittedName>
        <fullName evidence="2">Restriction endonuclease</fullName>
        <ecNumber evidence="2">3.1.21.-</ecNumber>
    </submittedName>
</protein>
<dbReference type="InterPro" id="IPR007560">
    <property type="entry name" value="Restrct_endonuc_IV_Mrr"/>
</dbReference>
<sequence>MKQCKKFFSAKEFYNADEAYVVSNHTYTSSAKQLAASVGVQLIHHEELKKI</sequence>
<dbReference type="GO" id="GO:0004519">
    <property type="term" value="F:endonuclease activity"/>
    <property type="evidence" value="ECO:0007669"/>
    <property type="project" value="UniProtKB-KW"/>
</dbReference>
<dbReference type="InterPro" id="IPR011335">
    <property type="entry name" value="Restrct_endonuc-II-like"/>
</dbReference>
<keyword evidence="2" id="KW-0378">Hydrolase</keyword>
<keyword evidence="2" id="KW-0255">Endonuclease</keyword>
<dbReference type="RefSeq" id="WP_377150993.1">
    <property type="nucleotide sequence ID" value="NZ_JBHSAF010000002.1"/>
</dbReference>
<accession>A0ABV8CLL2</accession>
<dbReference type="EMBL" id="JBHSAF010000002">
    <property type="protein sequence ID" value="MFC3912741.1"/>
    <property type="molecule type" value="Genomic_DNA"/>
</dbReference>
<name>A0ABV8CLL2_9GAMM</name>
<gene>
    <name evidence="2" type="ORF">ACFOSS_04545</name>
</gene>
<comment type="caution">
    <text evidence="2">The sequence shown here is derived from an EMBL/GenBank/DDBJ whole genome shotgun (WGS) entry which is preliminary data.</text>
</comment>
<evidence type="ECO:0000259" key="1">
    <source>
        <dbReference type="Pfam" id="PF04471"/>
    </source>
</evidence>
<dbReference type="Pfam" id="PF04471">
    <property type="entry name" value="Mrr_cat"/>
    <property type="match status" value="1"/>
</dbReference>
<evidence type="ECO:0000313" key="2">
    <source>
        <dbReference type="EMBL" id="MFC3912741.1"/>
    </source>
</evidence>
<dbReference type="Proteomes" id="UP001595692">
    <property type="component" value="Unassembled WGS sequence"/>
</dbReference>
<dbReference type="EC" id="3.1.21.-" evidence="2"/>
<dbReference type="GO" id="GO:0016787">
    <property type="term" value="F:hydrolase activity"/>
    <property type="evidence" value="ECO:0007669"/>
    <property type="project" value="UniProtKB-KW"/>
</dbReference>
<keyword evidence="2" id="KW-0540">Nuclease</keyword>